<dbReference type="Pfam" id="PF13517">
    <property type="entry name" value="FG-GAP_3"/>
    <property type="match status" value="2"/>
</dbReference>
<feature type="signal peptide" evidence="2">
    <location>
        <begin position="1"/>
        <end position="25"/>
    </location>
</feature>
<proteinExistence type="predicted"/>
<sequence>MKSPIITLSLFSILGLGLSASLCGAEPNLKFSAKLLALDANEGSAVFDVDKDGVLDIVAGRNWFAGPDYTPRPVRAIEDNRGYVHSNGDFPYDVDGDGWIDVISMSFFTSEIHWYRNPGDEGLKRGHQWEKHLLKDAGATRNEAEVMRDLDGDGIPELVVNSYFKENDFVAWKFTTEEREVIVQQGPRKKKELKEVPSLSKITIGLKKNGHGLGVGDLNGDGRVDVLFQSGWYEQPAEGIGDNPWTLHEDWFLHASVPMLVRDLNGDGRNDFIYGLGHDYGLFWREQLEPAADGKLQWKEHLIDDSFSQPHVLHFADIDGDGEDELITGKRVFAHNGKDPGGNEEAVLYYYNWDKRKKSFNRKTIMTGSAGTGLQINTADLNGDGRLDIVVAGKSGTYAIFNEGRK</sequence>
<organism evidence="3 4">
    <name type="scientific">Pelagicoccus mobilis</name>
    <dbReference type="NCBI Taxonomy" id="415221"/>
    <lineage>
        <taxon>Bacteria</taxon>
        <taxon>Pseudomonadati</taxon>
        <taxon>Verrucomicrobiota</taxon>
        <taxon>Opitutia</taxon>
        <taxon>Puniceicoccales</taxon>
        <taxon>Pelagicoccaceae</taxon>
        <taxon>Pelagicoccus</taxon>
    </lineage>
</organism>
<dbReference type="PANTHER" id="PTHR44103:SF1">
    <property type="entry name" value="PROPROTEIN CONVERTASE P"/>
    <property type="match status" value="1"/>
</dbReference>
<dbReference type="SUPFAM" id="SSF69318">
    <property type="entry name" value="Integrin alpha N-terminal domain"/>
    <property type="match status" value="1"/>
</dbReference>
<comment type="caution">
    <text evidence="3">The sequence shown here is derived from an EMBL/GenBank/DDBJ whole genome shotgun (WGS) entry which is preliminary data.</text>
</comment>
<keyword evidence="4" id="KW-1185">Reference proteome</keyword>
<dbReference type="RefSeq" id="WP_200355664.1">
    <property type="nucleotide sequence ID" value="NZ_JAENIL010000018.1"/>
</dbReference>
<evidence type="ECO:0000256" key="2">
    <source>
        <dbReference type="SAM" id="SignalP"/>
    </source>
</evidence>
<keyword evidence="1 2" id="KW-0732">Signal</keyword>
<accession>A0A934S0Z2</accession>
<dbReference type="InterPro" id="IPR028994">
    <property type="entry name" value="Integrin_alpha_N"/>
</dbReference>
<dbReference type="PANTHER" id="PTHR44103">
    <property type="entry name" value="PROPROTEIN CONVERTASE P"/>
    <property type="match status" value="1"/>
</dbReference>
<dbReference type="EMBL" id="JAENIL010000018">
    <property type="protein sequence ID" value="MBK1877449.1"/>
    <property type="molecule type" value="Genomic_DNA"/>
</dbReference>
<dbReference type="AlphaFoldDB" id="A0A934S0Z2"/>
<dbReference type="Gene3D" id="2.130.10.130">
    <property type="entry name" value="Integrin alpha, N-terminal"/>
    <property type="match status" value="2"/>
</dbReference>
<name>A0A934S0Z2_9BACT</name>
<evidence type="ECO:0000313" key="3">
    <source>
        <dbReference type="EMBL" id="MBK1877449.1"/>
    </source>
</evidence>
<gene>
    <name evidence="3" type="ORF">JIN87_11270</name>
</gene>
<protein>
    <submittedName>
        <fullName evidence="3">VCBS repeat-containing protein</fullName>
    </submittedName>
</protein>
<evidence type="ECO:0000256" key="1">
    <source>
        <dbReference type="ARBA" id="ARBA00022729"/>
    </source>
</evidence>
<feature type="chain" id="PRO_5037566635" evidence="2">
    <location>
        <begin position="26"/>
        <end position="406"/>
    </location>
</feature>
<reference evidence="3" key="1">
    <citation type="submission" date="2021-01" db="EMBL/GenBank/DDBJ databases">
        <title>Modified the classification status of verrucomicrobia.</title>
        <authorList>
            <person name="Feng X."/>
        </authorList>
    </citation>
    <scope>NUCLEOTIDE SEQUENCE</scope>
    <source>
        <strain evidence="3">KCTC 13126</strain>
    </source>
</reference>
<evidence type="ECO:0000313" key="4">
    <source>
        <dbReference type="Proteomes" id="UP000617628"/>
    </source>
</evidence>
<dbReference type="Proteomes" id="UP000617628">
    <property type="component" value="Unassembled WGS sequence"/>
</dbReference>
<dbReference type="InterPro" id="IPR013517">
    <property type="entry name" value="FG-GAP"/>
</dbReference>